<reference evidence="2" key="1">
    <citation type="submission" date="2017-01" db="EMBL/GenBank/DDBJ databases">
        <authorList>
            <person name="Varghese N."/>
            <person name="Submissions S."/>
        </authorList>
    </citation>
    <scope>NUCLEOTIDE SEQUENCE [LARGE SCALE GENOMIC DNA]</scope>
    <source>
        <strain evidence="2">DSM 16176</strain>
    </source>
</reference>
<evidence type="ECO:0000313" key="2">
    <source>
        <dbReference type="Proteomes" id="UP000186156"/>
    </source>
</evidence>
<gene>
    <name evidence="1" type="ORF">SAMN05421799_106105</name>
</gene>
<dbReference type="AlphaFoldDB" id="A0A1N7MTR4"/>
<dbReference type="InterPro" id="IPR000180">
    <property type="entry name" value="Dipep_AS"/>
</dbReference>
<dbReference type="Gene3D" id="3.20.20.140">
    <property type="entry name" value="Metal-dependent hydrolases"/>
    <property type="match status" value="1"/>
</dbReference>
<organism evidence="1 2">
    <name type="scientific">Alicyclobacillus vulcanalis</name>
    <dbReference type="NCBI Taxonomy" id="252246"/>
    <lineage>
        <taxon>Bacteria</taxon>
        <taxon>Bacillati</taxon>
        <taxon>Bacillota</taxon>
        <taxon>Bacilli</taxon>
        <taxon>Bacillales</taxon>
        <taxon>Alicyclobacillaceae</taxon>
        <taxon>Alicyclobacillus</taxon>
    </lineage>
</organism>
<dbReference type="STRING" id="252246.SAMN05421799_106105"/>
<keyword evidence="2" id="KW-1185">Reference proteome</keyword>
<dbReference type="InterPro" id="IPR032466">
    <property type="entry name" value="Metal_Hydrolase"/>
</dbReference>
<dbReference type="Proteomes" id="UP000186156">
    <property type="component" value="Unassembled WGS sequence"/>
</dbReference>
<dbReference type="PANTHER" id="PTHR10443">
    <property type="entry name" value="MICROSOMAL DIPEPTIDASE"/>
    <property type="match status" value="1"/>
</dbReference>
<dbReference type="RefSeq" id="WP_234969689.1">
    <property type="nucleotide sequence ID" value="NZ_FTOO01000006.1"/>
</dbReference>
<dbReference type="GO" id="GO:0070573">
    <property type="term" value="F:metallodipeptidase activity"/>
    <property type="evidence" value="ECO:0007669"/>
    <property type="project" value="InterPro"/>
</dbReference>
<dbReference type="CDD" id="cd01301">
    <property type="entry name" value="rDP_like"/>
    <property type="match status" value="1"/>
</dbReference>
<dbReference type="GO" id="GO:0006508">
    <property type="term" value="P:proteolysis"/>
    <property type="evidence" value="ECO:0007669"/>
    <property type="project" value="InterPro"/>
</dbReference>
<protein>
    <submittedName>
        <fullName evidence="1">Membrane dipeptidase</fullName>
    </submittedName>
</protein>
<accession>A0A1N7MTR4</accession>
<dbReference type="SUPFAM" id="SSF51556">
    <property type="entry name" value="Metallo-dependent hydrolases"/>
    <property type="match status" value="1"/>
</dbReference>
<evidence type="ECO:0000313" key="1">
    <source>
        <dbReference type="EMBL" id="SIS89398.1"/>
    </source>
</evidence>
<dbReference type="PANTHER" id="PTHR10443:SF12">
    <property type="entry name" value="DIPEPTIDASE"/>
    <property type="match status" value="1"/>
</dbReference>
<proteinExistence type="predicted"/>
<dbReference type="Pfam" id="PF01244">
    <property type="entry name" value="Peptidase_M19"/>
    <property type="match status" value="1"/>
</dbReference>
<dbReference type="InterPro" id="IPR008257">
    <property type="entry name" value="Pept_M19"/>
</dbReference>
<dbReference type="EMBL" id="FTOO01000006">
    <property type="protein sequence ID" value="SIS89398.1"/>
    <property type="molecule type" value="Genomic_DNA"/>
</dbReference>
<sequence length="318" mass="34984">MARILVADAHVDVLMKLAEGRVAFLDDSPHLRANYHSLREGGVATQVFALYVDPSLDAYTQLAVVLRQIDAFYQQIASLADVRAVRSKEELRVARQQGQMAALLSLEGGGCLRGSVEILRVLYRLGVRGVGLTWNDANELADGCGELRGAGLTRAGRDVLREMQHLSMWIDLAHLHDAGVRDVLRLTDGPVMASHANARAVHPHRRNLTDDVIREIIRRDGWIGLTFQPSFVGRDPVAVDDVFRHLDHILQLGGHRHVGFGSDFDGTSADIPGLAASRDYAAFADRLCDRYGAELAQAFLFANFEAFLMRQLPSSSPA</sequence>
<name>A0A1N7MTR4_9BACL</name>
<dbReference type="PROSITE" id="PS51365">
    <property type="entry name" value="RENAL_DIPEPTIDASE_2"/>
    <property type="match status" value="1"/>
</dbReference>
<dbReference type="PROSITE" id="PS00869">
    <property type="entry name" value="RENAL_DIPEPTIDASE_1"/>
    <property type="match status" value="1"/>
</dbReference>